<evidence type="ECO:0000259" key="2">
    <source>
        <dbReference type="Pfam" id="PF05134"/>
    </source>
</evidence>
<keyword evidence="5" id="KW-1185">Reference proteome</keyword>
<feature type="transmembrane region" description="Helical" evidence="1">
    <location>
        <begin position="235"/>
        <end position="256"/>
    </location>
</feature>
<reference evidence="4 5" key="1">
    <citation type="submission" date="2016-06" db="EMBL/GenBank/DDBJ databases">
        <authorList>
            <person name="Kjaerup R.B."/>
            <person name="Dalgaard T.S."/>
            <person name="Juul-Madsen H.R."/>
        </authorList>
    </citation>
    <scope>NUCLEOTIDE SEQUENCE [LARGE SCALE GENOMIC DNA]</scope>
    <source>
        <strain evidence="4 5">CECT 8886</strain>
    </source>
</reference>
<keyword evidence="1" id="KW-1133">Transmembrane helix</keyword>
<dbReference type="InterPro" id="IPR043129">
    <property type="entry name" value="ATPase_NBD"/>
</dbReference>
<dbReference type="Pfam" id="PF05134">
    <property type="entry name" value="T2SSL"/>
    <property type="match status" value="1"/>
</dbReference>
<gene>
    <name evidence="4" type="ORF">MSP8886_04326</name>
</gene>
<dbReference type="STRING" id="1792290.MSP8886_04326"/>
<dbReference type="Proteomes" id="UP000092544">
    <property type="component" value="Unassembled WGS sequence"/>
</dbReference>
<sequence length="391" mass="43533">MSTLIAQLVEPNNTDDVYKANVWLLADDSTVAAHTSGLEIAQISPWVKGFSWQSKVKAAAMSKLALIILPPAHRVHVHLLKVNKGQAKYLAETIPVLMESKLGQSIENTHFVSKLIAEHQVLVSAVSRDQMSIWQALTADIDAFKKSMIAPQVFLHTLFDEETGSILFLNEIYRCEKGHIFSVPSVLQQAGGEISKTLHVDFLVDTLSKWKSWQGVTLLSAGFAVASSRQMSSRFFKFTALALVASLLLVCAGLSYQTSVNRAQAAYIEKKGKTAFLALAPEEGRVISLRRQIEGRLRSLAATKSSNSIMYSPYRVLSKIEEAKKNTPGEHSPELIAYRDGVYILEWVAKDQETLDRLRQNLKQVKLDAYLDQVILKDKRYVGSYRIQGAL</sequence>
<dbReference type="AlphaFoldDB" id="A0A1A8TV73"/>
<dbReference type="EMBL" id="FLOB01000023">
    <property type="protein sequence ID" value="SBS37939.1"/>
    <property type="molecule type" value="Genomic_DNA"/>
</dbReference>
<evidence type="ECO:0000313" key="4">
    <source>
        <dbReference type="EMBL" id="SBS37939.1"/>
    </source>
</evidence>
<evidence type="ECO:0000259" key="3">
    <source>
        <dbReference type="Pfam" id="PF12693"/>
    </source>
</evidence>
<organism evidence="4 5">
    <name type="scientific">Marinomonas spartinae</name>
    <dbReference type="NCBI Taxonomy" id="1792290"/>
    <lineage>
        <taxon>Bacteria</taxon>
        <taxon>Pseudomonadati</taxon>
        <taxon>Pseudomonadota</taxon>
        <taxon>Gammaproteobacteria</taxon>
        <taxon>Oceanospirillales</taxon>
        <taxon>Oceanospirillaceae</taxon>
        <taxon>Marinomonas</taxon>
    </lineage>
</organism>
<feature type="domain" description="GspL cytoplasmic actin-ATPase-like" evidence="2">
    <location>
        <begin position="66"/>
        <end position="139"/>
    </location>
</feature>
<dbReference type="InterPro" id="IPR024230">
    <property type="entry name" value="GspL_cyto_dom"/>
</dbReference>
<protein>
    <submittedName>
        <fullName evidence="4">GspL cytoplasmic actin-ATPase-like region</fullName>
    </submittedName>
</protein>
<evidence type="ECO:0000256" key="1">
    <source>
        <dbReference type="SAM" id="Phobius"/>
    </source>
</evidence>
<dbReference type="Pfam" id="PF12693">
    <property type="entry name" value="GspL_C"/>
    <property type="match status" value="1"/>
</dbReference>
<evidence type="ECO:0000313" key="5">
    <source>
        <dbReference type="Proteomes" id="UP000092544"/>
    </source>
</evidence>
<keyword evidence="1" id="KW-0472">Membrane</keyword>
<dbReference type="Gene3D" id="3.30.420.380">
    <property type="match status" value="1"/>
</dbReference>
<dbReference type="OrthoDB" id="6103448at2"/>
<accession>A0A1A8TV73</accession>
<dbReference type="SUPFAM" id="SSF53067">
    <property type="entry name" value="Actin-like ATPase domain"/>
    <property type="match status" value="1"/>
</dbReference>
<feature type="domain" description="GspL periplasmic" evidence="3">
    <location>
        <begin position="236"/>
        <end position="367"/>
    </location>
</feature>
<name>A0A1A8TV73_9GAMM</name>
<proteinExistence type="predicted"/>
<keyword evidence="1" id="KW-0812">Transmembrane</keyword>
<dbReference type="RefSeq" id="WP_067021055.1">
    <property type="nucleotide sequence ID" value="NZ_FLOB01000023.1"/>
</dbReference>
<dbReference type="InterPro" id="IPR025691">
    <property type="entry name" value="GspL_pp_dom"/>
</dbReference>